<gene>
    <name evidence="1" type="ORF">LNGCCOLK_00058</name>
</gene>
<reference evidence="1" key="1">
    <citation type="submission" date="2020-06" db="EMBL/GenBank/DDBJ databases">
        <title>Unique genomic features of the anaerobic methanotrophic archaea.</title>
        <authorList>
            <person name="Chadwick G.L."/>
            <person name="Skennerton C.T."/>
            <person name="Laso-Perez R."/>
            <person name="Leu A.O."/>
            <person name="Speth D.R."/>
            <person name="Yu H."/>
            <person name="Morgan-Lang C."/>
            <person name="Hatzenpichler R."/>
            <person name="Goudeau D."/>
            <person name="Malmstrom R."/>
            <person name="Brazelton W.J."/>
            <person name="Woyke T."/>
            <person name="Hallam S.J."/>
            <person name="Tyson G.W."/>
            <person name="Wegener G."/>
            <person name="Boetius A."/>
            <person name="Orphan V."/>
        </authorList>
    </citation>
    <scope>NUCLEOTIDE SEQUENCE</scope>
</reference>
<dbReference type="EMBL" id="MT631260">
    <property type="protein sequence ID" value="QNO47380.1"/>
    <property type="molecule type" value="Genomic_DNA"/>
</dbReference>
<name>A0A7G9YH96_9EURY</name>
<proteinExistence type="predicted"/>
<organism evidence="1">
    <name type="scientific">Candidatus Methanogaster sp. ANME-2c ERB4</name>
    <dbReference type="NCBI Taxonomy" id="2759911"/>
    <lineage>
        <taxon>Archaea</taxon>
        <taxon>Methanobacteriati</taxon>
        <taxon>Methanobacteriota</taxon>
        <taxon>Stenosarchaea group</taxon>
        <taxon>Methanomicrobia</taxon>
        <taxon>Methanosarcinales</taxon>
        <taxon>ANME-2 cluster</taxon>
        <taxon>Candidatus Methanogasteraceae</taxon>
        <taxon>Candidatus Methanogaster</taxon>
    </lineage>
</organism>
<protein>
    <submittedName>
        <fullName evidence="1">Uncharacterized protein</fullName>
    </submittedName>
</protein>
<sequence length="34" mass="3581">MVSLLICTSELAGADGKIHVESLCTDFGLKSGVW</sequence>
<dbReference type="AlphaFoldDB" id="A0A7G9YH96"/>
<accession>A0A7G9YH96</accession>
<evidence type="ECO:0000313" key="1">
    <source>
        <dbReference type="EMBL" id="QNO47380.1"/>
    </source>
</evidence>